<evidence type="ECO:0000313" key="1">
    <source>
        <dbReference type="EMBL" id="EFZ34922.1"/>
    </source>
</evidence>
<reference evidence="1 2" key="1">
    <citation type="submission" date="2011-01" db="EMBL/GenBank/DDBJ databases">
        <authorList>
            <person name="Muzny D."/>
            <person name="Qin X."/>
            <person name="Buhay C."/>
            <person name="Dugan-Rocha S."/>
            <person name="Ding Y."/>
            <person name="Chen G."/>
            <person name="Hawes A."/>
            <person name="Holder M."/>
            <person name="Jhangiani S."/>
            <person name="Johnson A."/>
            <person name="Khan Z."/>
            <person name="Li Z."/>
            <person name="Liu W."/>
            <person name="Liu X."/>
            <person name="Perez L."/>
            <person name="Shen H."/>
            <person name="Wang Q."/>
            <person name="Watt J."/>
            <person name="Xi L."/>
            <person name="Xin Y."/>
            <person name="Zhou J."/>
            <person name="Deng J."/>
            <person name="Jiang H."/>
            <person name="Liu Y."/>
            <person name="Qu J."/>
            <person name="Song X.-Z."/>
            <person name="Zhang L."/>
            <person name="Villasana D."/>
            <person name="Johnson A."/>
            <person name="Liu J."/>
            <person name="Liyanage D."/>
            <person name="Lorensuhewa L."/>
            <person name="Robinson T."/>
            <person name="Song A."/>
            <person name="Song B.-B."/>
            <person name="Dinh H."/>
            <person name="Thornton R."/>
            <person name="Coyle M."/>
            <person name="Francisco L."/>
            <person name="Jackson L."/>
            <person name="Javaid M."/>
            <person name="Korchina V."/>
            <person name="Kovar C."/>
            <person name="Mata R."/>
            <person name="Mathew T."/>
            <person name="Ngo R."/>
            <person name="Nguyen L."/>
            <person name="Nguyen N."/>
            <person name="Okwuonu G."/>
            <person name="Ongeri F."/>
            <person name="Pham C."/>
            <person name="Simmons D."/>
            <person name="Wilczek-Boney K."/>
            <person name="Hale W."/>
            <person name="Jakkamsetti A."/>
            <person name="Pham P."/>
            <person name="Ruth R."/>
            <person name="San Lucas F."/>
            <person name="Warren J."/>
            <person name="Zhang J."/>
            <person name="Zhao Z."/>
            <person name="Zhou C."/>
            <person name="Zhu D."/>
            <person name="Lee S."/>
            <person name="Bess C."/>
            <person name="Blankenburg K."/>
            <person name="Forbes L."/>
            <person name="Fu Q."/>
            <person name="Gubbala S."/>
            <person name="Hirani K."/>
            <person name="Jayaseelan J.C."/>
            <person name="Lara F."/>
            <person name="Munidasa M."/>
            <person name="Palculict T."/>
            <person name="Patil S."/>
            <person name="Pu L.-L."/>
            <person name="Saada N."/>
            <person name="Tang L."/>
            <person name="Weissenberger G."/>
            <person name="Zhu Y."/>
            <person name="Hemphill L."/>
            <person name="Shang Y."/>
            <person name="Youmans B."/>
            <person name="Ayvaz T."/>
            <person name="Ross M."/>
            <person name="Santibanez J."/>
            <person name="Aqrawi P."/>
            <person name="Gross S."/>
            <person name="Joshi V."/>
            <person name="Fowler G."/>
            <person name="Nazareth L."/>
            <person name="Reid J."/>
            <person name="Worley K."/>
            <person name="Petrosino J."/>
            <person name="Highlander S."/>
            <person name="Gibbs R."/>
        </authorList>
    </citation>
    <scope>NUCLEOTIDE SEQUENCE [LARGE SCALE GENOMIC DNA]</scope>
    <source>
        <strain evidence="1 2">ATCC 25644</strain>
    </source>
</reference>
<name>E7FPJ1_9LACO</name>
<dbReference type="EMBL" id="ACGS02000029">
    <property type="protein sequence ID" value="EFZ34922.1"/>
    <property type="molecule type" value="Genomic_DNA"/>
</dbReference>
<protein>
    <submittedName>
        <fullName evidence="1">Uncharacterized protein</fullName>
    </submittedName>
</protein>
<comment type="caution">
    <text evidence="1">The sequence shown here is derived from an EMBL/GenBank/DDBJ whole genome shotgun (WGS) entry which is preliminary data.</text>
</comment>
<sequence>MQDNSSVYDGNKQKKSVFISMYQNVQKAERAEGGSLIFVYPTTQIRPAQTRK</sequence>
<proteinExistence type="predicted"/>
<dbReference type="Proteomes" id="UP000004099">
    <property type="component" value="Unassembled WGS sequence"/>
</dbReference>
<dbReference type="AlphaFoldDB" id="E7FPJ1"/>
<accession>E7FPJ1</accession>
<gene>
    <name evidence="1" type="ORF">HMPREF0542_10818</name>
</gene>
<evidence type="ECO:0000313" key="2">
    <source>
        <dbReference type="Proteomes" id="UP000004099"/>
    </source>
</evidence>
<organism evidence="1 2">
    <name type="scientific">Ligilactobacillus ruminis ATCC 25644</name>
    <dbReference type="NCBI Taxonomy" id="525362"/>
    <lineage>
        <taxon>Bacteria</taxon>
        <taxon>Bacillati</taxon>
        <taxon>Bacillota</taxon>
        <taxon>Bacilli</taxon>
        <taxon>Lactobacillales</taxon>
        <taxon>Lactobacillaceae</taxon>
        <taxon>Ligilactobacillus</taxon>
    </lineage>
</organism>
<dbReference type="HOGENOM" id="CLU_3081227_0_0_9"/>